<accession>A0AAE8KEJ5</accession>
<dbReference type="InterPro" id="IPR023352">
    <property type="entry name" value="MAPEG-like_dom_sf"/>
</dbReference>
<dbReference type="EMBL" id="SGTH01000010">
    <property type="protein sequence ID" value="RZH25225.1"/>
    <property type="molecule type" value="Genomic_DNA"/>
</dbReference>
<keyword evidence="3 5" id="KW-1133">Transmembrane helix</keyword>
<evidence type="ECO:0000256" key="2">
    <source>
        <dbReference type="ARBA" id="ARBA00022692"/>
    </source>
</evidence>
<dbReference type="PANTHER" id="PTHR35371">
    <property type="entry name" value="INNER MEMBRANE PROTEIN"/>
    <property type="match status" value="1"/>
</dbReference>
<organism evidence="6 7">
    <name type="scientific">Acinetobacter pittii</name>
    <name type="common">Acinetobacter genomosp. 3</name>
    <dbReference type="NCBI Taxonomy" id="48296"/>
    <lineage>
        <taxon>Bacteria</taxon>
        <taxon>Pseudomonadati</taxon>
        <taxon>Pseudomonadota</taxon>
        <taxon>Gammaproteobacteria</taxon>
        <taxon>Moraxellales</taxon>
        <taxon>Moraxellaceae</taxon>
        <taxon>Acinetobacter</taxon>
        <taxon>Acinetobacter calcoaceticus/baumannii complex</taxon>
    </lineage>
</organism>
<feature type="transmembrane region" description="Helical" evidence="5">
    <location>
        <begin position="12"/>
        <end position="31"/>
    </location>
</feature>
<evidence type="ECO:0000256" key="5">
    <source>
        <dbReference type="SAM" id="Phobius"/>
    </source>
</evidence>
<dbReference type="PANTHER" id="PTHR35371:SF1">
    <property type="entry name" value="BLR7753 PROTEIN"/>
    <property type="match status" value="1"/>
</dbReference>
<reference evidence="6 7" key="1">
    <citation type="submission" date="2019-02" db="EMBL/GenBank/DDBJ databases">
        <title>The Batch Genome Submission of Acinetobacter spp. strains.</title>
        <authorList>
            <person name="Qin J."/>
            <person name="Hu Y."/>
            <person name="Ye H."/>
            <person name="Wei L."/>
            <person name="Feng Y."/>
            <person name="Zong Z."/>
        </authorList>
    </citation>
    <scope>NUCLEOTIDE SEQUENCE [LARGE SCALE GENOMIC DNA]</scope>
    <source>
        <strain evidence="6 7">WCHAP100012</strain>
    </source>
</reference>
<protein>
    <recommendedName>
        <fullName evidence="8">MAPEG family protein</fullName>
    </recommendedName>
</protein>
<feature type="transmembrane region" description="Helical" evidence="5">
    <location>
        <begin position="93"/>
        <end position="110"/>
    </location>
</feature>
<dbReference type="Pfam" id="PF01124">
    <property type="entry name" value="MAPEG"/>
    <property type="match status" value="1"/>
</dbReference>
<keyword evidence="4 5" id="KW-0472">Membrane</keyword>
<dbReference type="AlphaFoldDB" id="A0AAE8KEJ5"/>
<dbReference type="Gene3D" id="1.20.120.550">
    <property type="entry name" value="Membrane associated eicosanoid/glutathione metabolism-like domain"/>
    <property type="match status" value="1"/>
</dbReference>
<dbReference type="GO" id="GO:0016020">
    <property type="term" value="C:membrane"/>
    <property type="evidence" value="ECO:0007669"/>
    <property type="project" value="UniProtKB-SubCell"/>
</dbReference>
<evidence type="ECO:0000256" key="1">
    <source>
        <dbReference type="ARBA" id="ARBA00004370"/>
    </source>
</evidence>
<comment type="caution">
    <text evidence="6">The sequence shown here is derived from an EMBL/GenBank/DDBJ whole genome shotgun (WGS) entry which is preliminary data.</text>
</comment>
<dbReference type="Proteomes" id="UP000294065">
    <property type="component" value="Unassembled WGS sequence"/>
</dbReference>
<evidence type="ECO:0000256" key="3">
    <source>
        <dbReference type="ARBA" id="ARBA00022989"/>
    </source>
</evidence>
<sequence length="136" mass="15277">MDGTMQGISGIIYIILVACLLPYAFTVIAKFTDGFQPVDNQNPRAFLAKTTGLAARANAVQQNSFESLPLFLTAILMAEYMVVPEYFILRLGWAYIILRVIYGICYLSNWATLRSIVWFLSILCPIFLLVVTIKLT</sequence>
<evidence type="ECO:0000313" key="6">
    <source>
        <dbReference type="EMBL" id="RZH25225.1"/>
    </source>
</evidence>
<proteinExistence type="predicted"/>
<feature type="transmembrane region" description="Helical" evidence="5">
    <location>
        <begin position="116"/>
        <end position="135"/>
    </location>
</feature>
<gene>
    <name evidence="6" type="ORF">EXD98_18330</name>
</gene>
<evidence type="ECO:0000313" key="7">
    <source>
        <dbReference type="Proteomes" id="UP000294065"/>
    </source>
</evidence>
<dbReference type="InterPro" id="IPR001129">
    <property type="entry name" value="Membr-assoc_MAPEG"/>
</dbReference>
<evidence type="ECO:0008006" key="8">
    <source>
        <dbReference type="Google" id="ProtNLM"/>
    </source>
</evidence>
<evidence type="ECO:0000256" key="4">
    <source>
        <dbReference type="ARBA" id="ARBA00023136"/>
    </source>
</evidence>
<name>A0AAE8KEJ5_ACIPI</name>
<keyword evidence="2 5" id="KW-0812">Transmembrane</keyword>
<dbReference type="SUPFAM" id="SSF161084">
    <property type="entry name" value="MAPEG domain-like"/>
    <property type="match status" value="1"/>
</dbReference>
<comment type="subcellular location">
    <subcellularLocation>
        <location evidence="1">Membrane</location>
    </subcellularLocation>
</comment>